<dbReference type="CTD" id="20202457"/>
<dbReference type="EMBL" id="KB096023">
    <property type="protein sequence ID" value="ESO08800.1"/>
    <property type="molecule type" value="Genomic_DNA"/>
</dbReference>
<dbReference type="EnsemblMetazoa" id="HelroT168707">
    <property type="protein sequence ID" value="HelroP168707"/>
    <property type="gene ID" value="HelroG168707"/>
</dbReference>
<evidence type="ECO:0000313" key="4">
    <source>
        <dbReference type="Proteomes" id="UP000015101"/>
    </source>
</evidence>
<feature type="compositionally biased region" description="Low complexity" evidence="1">
    <location>
        <begin position="219"/>
        <end position="236"/>
    </location>
</feature>
<dbReference type="KEGG" id="hro:HELRODRAFT_168707"/>
<dbReference type="InParanoid" id="T1F0V7"/>
<dbReference type="EMBL" id="AMQM01003067">
    <property type="status" value="NOT_ANNOTATED_CDS"/>
    <property type="molecule type" value="Genomic_DNA"/>
</dbReference>
<reference evidence="2 4" key="2">
    <citation type="journal article" date="2013" name="Nature">
        <title>Insights into bilaterian evolution from three spiralian genomes.</title>
        <authorList>
            <person name="Simakov O."/>
            <person name="Marletaz F."/>
            <person name="Cho S.J."/>
            <person name="Edsinger-Gonzales E."/>
            <person name="Havlak P."/>
            <person name="Hellsten U."/>
            <person name="Kuo D.H."/>
            <person name="Larsson T."/>
            <person name="Lv J."/>
            <person name="Arendt D."/>
            <person name="Savage R."/>
            <person name="Osoegawa K."/>
            <person name="de Jong P."/>
            <person name="Grimwood J."/>
            <person name="Chapman J.A."/>
            <person name="Shapiro H."/>
            <person name="Aerts A."/>
            <person name="Otillar R.P."/>
            <person name="Terry A.Y."/>
            <person name="Boore J.L."/>
            <person name="Grigoriev I.V."/>
            <person name="Lindberg D.R."/>
            <person name="Seaver E.C."/>
            <person name="Weisblat D.A."/>
            <person name="Putnam N.H."/>
            <person name="Rokhsar D.S."/>
        </authorList>
    </citation>
    <scope>NUCLEOTIDE SEQUENCE</scope>
</reference>
<organism evidence="3 4">
    <name type="scientific">Helobdella robusta</name>
    <name type="common">Californian leech</name>
    <dbReference type="NCBI Taxonomy" id="6412"/>
    <lineage>
        <taxon>Eukaryota</taxon>
        <taxon>Metazoa</taxon>
        <taxon>Spiralia</taxon>
        <taxon>Lophotrochozoa</taxon>
        <taxon>Annelida</taxon>
        <taxon>Clitellata</taxon>
        <taxon>Hirudinea</taxon>
        <taxon>Rhynchobdellida</taxon>
        <taxon>Glossiphoniidae</taxon>
        <taxon>Helobdella</taxon>
    </lineage>
</organism>
<keyword evidence="4" id="KW-1185">Reference proteome</keyword>
<gene>
    <name evidence="3" type="primary">20202457</name>
    <name evidence="2" type="ORF">HELRODRAFT_168707</name>
</gene>
<dbReference type="RefSeq" id="XP_009012822.1">
    <property type="nucleotide sequence ID" value="XM_009014574.1"/>
</dbReference>
<accession>T1F0V7</accession>
<evidence type="ECO:0000313" key="2">
    <source>
        <dbReference type="EMBL" id="ESO08800.1"/>
    </source>
</evidence>
<sequence length="307" mass="34297">MANHFYIEHKDQSYNIFVDDEDDFEAGFFSKNIPNRPNHYNSSHSNYNNSNYNYNNSNYNYTNSNYNYNNSNYNYTNNNNYSSKNGSSKIFGMDSNIFEKNGYKMFGKVDSSSCNNNISSNCSTAYQREFPEKFMNTATTMQLSQSPMLKQPFLPNDMKVLEKPKDMLTTTTTTTCTADTKNRTLASPNLLNIGLSKTAATAVTSSTATTTNNNYYFYINKDNNKNNNSDNNNNNNRDVPVKRKRGRPRKVVKNVDANGDISIAGGDGNEGYNCGGGGAGGGDGGGENDGPVRKKSVCTCFQYLCYY</sequence>
<dbReference type="AlphaFoldDB" id="T1F0V7"/>
<feature type="region of interest" description="Disordered" evidence="1">
    <location>
        <begin position="219"/>
        <end position="262"/>
    </location>
</feature>
<feature type="compositionally biased region" description="Basic residues" evidence="1">
    <location>
        <begin position="242"/>
        <end position="252"/>
    </location>
</feature>
<reference evidence="3" key="3">
    <citation type="submission" date="2015-06" db="UniProtKB">
        <authorList>
            <consortium name="EnsemblMetazoa"/>
        </authorList>
    </citation>
    <scope>IDENTIFICATION</scope>
</reference>
<evidence type="ECO:0000313" key="3">
    <source>
        <dbReference type="EnsemblMetazoa" id="HelroP168707"/>
    </source>
</evidence>
<dbReference type="Proteomes" id="UP000015101">
    <property type="component" value="Unassembled WGS sequence"/>
</dbReference>
<reference evidence="4" key="1">
    <citation type="submission" date="2012-12" db="EMBL/GenBank/DDBJ databases">
        <authorList>
            <person name="Hellsten U."/>
            <person name="Grimwood J."/>
            <person name="Chapman J.A."/>
            <person name="Shapiro H."/>
            <person name="Aerts A."/>
            <person name="Otillar R.P."/>
            <person name="Terry A.Y."/>
            <person name="Boore J.L."/>
            <person name="Simakov O."/>
            <person name="Marletaz F."/>
            <person name="Cho S.-J."/>
            <person name="Edsinger-Gonzales E."/>
            <person name="Havlak P."/>
            <person name="Kuo D.-H."/>
            <person name="Larsson T."/>
            <person name="Lv J."/>
            <person name="Arendt D."/>
            <person name="Savage R."/>
            <person name="Osoegawa K."/>
            <person name="de Jong P."/>
            <person name="Lindberg D.R."/>
            <person name="Seaver E.C."/>
            <person name="Weisblat D.A."/>
            <person name="Putnam N.H."/>
            <person name="Grigoriev I.V."/>
            <person name="Rokhsar D.S."/>
        </authorList>
    </citation>
    <scope>NUCLEOTIDE SEQUENCE</scope>
</reference>
<name>T1F0V7_HELRO</name>
<protein>
    <submittedName>
        <fullName evidence="2 3">Uncharacterized protein</fullName>
    </submittedName>
</protein>
<proteinExistence type="predicted"/>
<dbReference type="GeneID" id="20202457"/>
<evidence type="ECO:0000256" key="1">
    <source>
        <dbReference type="SAM" id="MobiDB-lite"/>
    </source>
</evidence>
<dbReference type="HOGENOM" id="CLU_906968_0_0_1"/>